<proteinExistence type="predicted"/>
<keyword evidence="1" id="KW-0472">Membrane</keyword>
<name>A0A0F9DJG3_9ZZZZ</name>
<accession>A0A0F9DJG3</accession>
<organism evidence="2">
    <name type="scientific">marine sediment metagenome</name>
    <dbReference type="NCBI Taxonomy" id="412755"/>
    <lineage>
        <taxon>unclassified sequences</taxon>
        <taxon>metagenomes</taxon>
        <taxon>ecological metagenomes</taxon>
    </lineage>
</organism>
<evidence type="ECO:0000256" key="1">
    <source>
        <dbReference type="SAM" id="Phobius"/>
    </source>
</evidence>
<protein>
    <submittedName>
        <fullName evidence="2">Uncharacterized protein</fullName>
    </submittedName>
</protein>
<sequence length="41" mass="4258">MDILCSTSNADIMLSAIIVFITVAIVIAVALRPGWRGGVIG</sequence>
<gene>
    <name evidence="2" type="ORF">LCGC14_2191520</name>
</gene>
<dbReference type="AlphaFoldDB" id="A0A0F9DJG3"/>
<keyword evidence="1" id="KW-1133">Transmembrane helix</keyword>
<feature type="transmembrane region" description="Helical" evidence="1">
    <location>
        <begin position="12"/>
        <end position="31"/>
    </location>
</feature>
<evidence type="ECO:0000313" key="2">
    <source>
        <dbReference type="EMBL" id="KKL61813.1"/>
    </source>
</evidence>
<comment type="caution">
    <text evidence="2">The sequence shown here is derived from an EMBL/GenBank/DDBJ whole genome shotgun (WGS) entry which is preliminary data.</text>
</comment>
<reference evidence="2" key="1">
    <citation type="journal article" date="2015" name="Nature">
        <title>Complex archaea that bridge the gap between prokaryotes and eukaryotes.</title>
        <authorList>
            <person name="Spang A."/>
            <person name="Saw J.H."/>
            <person name="Jorgensen S.L."/>
            <person name="Zaremba-Niedzwiedzka K."/>
            <person name="Martijn J."/>
            <person name="Lind A.E."/>
            <person name="van Eijk R."/>
            <person name="Schleper C."/>
            <person name="Guy L."/>
            <person name="Ettema T.J."/>
        </authorList>
    </citation>
    <scope>NUCLEOTIDE SEQUENCE</scope>
</reference>
<dbReference type="EMBL" id="LAZR01028699">
    <property type="protein sequence ID" value="KKL61813.1"/>
    <property type="molecule type" value="Genomic_DNA"/>
</dbReference>
<keyword evidence="1" id="KW-0812">Transmembrane</keyword>